<accession>V2UPK5</accession>
<feature type="transmembrane region" description="Helical" evidence="7">
    <location>
        <begin position="316"/>
        <end position="336"/>
    </location>
</feature>
<evidence type="ECO:0000256" key="4">
    <source>
        <dbReference type="ARBA" id="ARBA00022692"/>
    </source>
</evidence>
<keyword evidence="2" id="KW-0813">Transport</keyword>
<feature type="transmembrane region" description="Helical" evidence="7">
    <location>
        <begin position="374"/>
        <end position="400"/>
    </location>
</feature>
<dbReference type="PATRIC" id="fig|1341683.3.peg.2545"/>
<evidence type="ECO:0000256" key="2">
    <source>
        <dbReference type="ARBA" id="ARBA00022448"/>
    </source>
</evidence>
<feature type="transmembrane region" description="Helical" evidence="7">
    <location>
        <begin position="81"/>
        <end position="100"/>
    </location>
</feature>
<evidence type="ECO:0000256" key="1">
    <source>
        <dbReference type="ARBA" id="ARBA00004651"/>
    </source>
</evidence>
<feature type="transmembrane region" description="Helical" evidence="7">
    <location>
        <begin position="229"/>
        <end position="253"/>
    </location>
</feature>
<sequence length="416" mass="45674">MSDTISPFAALTCRDFSLLTINQCCLTLAILIQEVLLSFYLYQLTHNPMMLGLVGLAEFAPFVLLSLWGGYIADRFNRQRILQLSFSSSIPLSALLWLCFSSHQQQLLSDTLFLVNVYGIIFLFGCIRGIYSPCFNSLRPFLVPEKLYSNAATWTTLCWQINAVLAPVLAGLLLAHAGLNTTFMLIVLLFMLGSLALWQLKARDFPPLANGSVWSSLKDAATFLLQSRVLFWAMLLDVSSVFFGGVIALLPMFSQDVLHLDADGFGLLRAAPACGSLLIMSVLVKFPPQQQLWHKMLCAVAGFACCGFAFALSRHLYLAVLILLLMGACDSYSIVIRQTLLQLIPPKAMLGRIAAINGIFVTSGNQLGALHASILARLLGVIPAMLLGSSLSLLTVLLSYRQTRDQTSDRSFSNET</sequence>
<dbReference type="AlphaFoldDB" id="V2UPK5"/>
<dbReference type="GO" id="GO:0005886">
    <property type="term" value="C:plasma membrane"/>
    <property type="evidence" value="ECO:0007669"/>
    <property type="project" value="UniProtKB-SubCell"/>
</dbReference>
<evidence type="ECO:0000313" key="8">
    <source>
        <dbReference type="EMBL" id="ESK50590.1"/>
    </source>
</evidence>
<dbReference type="HOGENOM" id="CLU_034180_11_0_6"/>
<proteinExistence type="predicted"/>
<feature type="transmembrane region" description="Helical" evidence="7">
    <location>
        <begin position="182"/>
        <end position="200"/>
    </location>
</feature>
<feature type="transmembrane region" description="Helical" evidence="7">
    <location>
        <begin position="292"/>
        <end position="311"/>
    </location>
</feature>
<dbReference type="PANTHER" id="PTHR23513:SF9">
    <property type="entry name" value="ENTEROBACTIN EXPORTER ENTS"/>
    <property type="match status" value="1"/>
</dbReference>
<keyword evidence="4 7" id="KW-0812">Transmembrane</keyword>
<evidence type="ECO:0000256" key="7">
    <source>
        <dbReference type="SAM" id="Phobius"/>
    </source>
</evidence>
<evidence type="ECO:0000256" key="5">
    <source>
        <dbReference type="ARBA" id="ARBA00022989"/>
    </source>
</evidence>
<feature type="transmembrane region" description="Helical" evidence="7">
    <location>
        <begin position="151"/>
        <end position="175"/>
    </location>
</feature>
<dbReference type="Gene3D" id="1.20.1250.20">
    <property type="entry name" value="MFS general substrate transporter like domains"/>
    <property type="match status" value="1"/>
</dbReference>
<comment type="subcellular location">
    <subcellularLocation>
        <location evidence="1">Cell membrane</location>
        <topology evidence="1">Multi-pass membrane protein</topology>
    </subcellularLocation>
</comment>
<dbReference type="EMBL" id="AYEU01000007">
    <property type="protein sequence ID" value="ESK50590.1"/>
    <property type="molecule type" value="Genomic_DNA"/>
</dbReference>
<feature type="transmembrane region" description="Helical" evidence="7">
    <location>
        <begin position="20"/>
        <end position="42"/>
    </location>
</feature>
<dbReference type="RefSeq" id="WP_004902834.1">
    <property type="nucleotide sequence ID" value="NZ_BBTI01000005.1"/>
</dbReference>
<feature type="transmembrane region" description="Helical" evidence="7">
    <location>
        <begin position="265"/>
        <end position="286"/>
    </location>
</feature>
<evidence type="ECO:0008006" key="10">
    <source>
        <dbReference type="Google" id="ProtNLM"/>
    </source>
</evidence>
<name>V2UPK5_9GAMM</name>
<evidence type="ECO:0000256" key="6">
    <source>
        <dbReference type="ARBA" id="ARBA00023136"/>
    </source>
</evidence>
<dbReference type="PANTHER" id="PTHR23513">
    <property type="entry name" value="INTEGRAL MEMBRANE EFFLUX PROTEIN-RELATED"/>
    <property type="match status" value="1"/>
</dbReference>
<comment type="caution">
    <text evidence="8">The sequence shown here is derived from an EMBL/GenBank/DDBJ whole genome shotgun (WGS) entry which is preliminary data.</text>
</comment>
<reference evidence="8 9" key="1">
    <citation type="submission" date="2013-10" db="EMBL/GenBank/DDBJ databases">
        <title>The Genome Sequence of Acinetobacter brisouii CIP 110357.</title>
        <authorList>
            <consortium name="The Broad Institute Genomics Platform"/>
            <consortium name="The Broad Institute Genome Sequencing Center for Infectious Disease"/>
            <person name="Cerqueira G."/>
            <person name="Feldgarden M."/>
            <person name="Courvalin P."/>
            <person name="Grillot-Courvalin C."/>
            <person name="Clermont D."/>
            <person name="Rocha E."/>
            <person name="Yoon E.-J."/>
            <person name="Nemec A."/>
            <person name="Young S.K."/>
            <person name="Zeng Q."/>
            <person name="Gargeya S."/>
            <person name="Fitzgerald M."/>
            <person name="Abouelleil A."/>
            <person name="Alvarado L."/>
            <person name="Berlin A.M."/>
            <person name="Chapman S.B."/>
            <person name="Gainer-Dewar J."/>
            <person name="Goldberg J."/>
            <person name="Gnerre S."/>
            <person name="Griggs A."/>
            <person name="Gujja S."/>
            <person name="Hansen M."/>
            <person name="Howarth C."/>
            <person name="Imamovic A."/>
            <person name="Ireland A."/>
            <person name="Larimer J."/>
            <person name="McCowan C."/>
            <person name="Murphy C."/>
            <person name="Pearson M."/>
            <person name="Poon T.W."/>
            <person name="Priest M."/>
            <person name="Roberts A."/>
            <person name="Saif S."/>
            <person name="Shea T."/>
            <person name="Sykes S."/>
            <person name="Wortman J."/>
            <person name="Nusbaum C."/>
            <person name="Birren B."/>
        </authorList>
    </citation>
    <scope>NUCLEOTIDE SEQUENCE [LARGE SCALE GENOMIC DNA]</scope>
    <source>
        <strain evidence="8 9">CIP 110357</strain>
    </source>
</reference>
<dbReference type="InterPro" id="IPR036259">
    <property type="entry name" value="MFS_trans_sf"/>
</dbReference>
<feature type="transmembrane region" description="Helical" evidence="7">
    <location>
        <begin position="49"/>
        <end position="69"/>
    </location>
</feature>
<dbReference type="STRING" id="396323.VH98_04090"/>
<protein>
    <recommendedName>
        <fullName evidence="10">Major facilitator superfamily (MFS) profile domain-containing protein</fullName>
    </recommendedName>
</protein>
<keyword evidence="3" id="KW-1003">Cell membrane</keyword>
<dbReference type="SUPFAM" id="SSF103473">
    <property type="entry name" value="MFS general substrate transporter"/>
    <property type="match status" value="1"/>
</dbReference>
<organism evidence="8 9">
    <name type="scientific">Acinetobacter brisouii CIP 110357</name>
    <dbReference type="NCBI Taxonomy" id="1341683"/>
    <lineage>
        <taxon>Bacteria</taxon>
        <taxon>Pseudomonadati</taxon>
        <taxon>Pseudomonadota</taxon>
        <taxon>Gammaproteobacteria</taxon>
        <taxon>Moraxellales</taxon>
        <taxon>Moraxellaceae</taxon>
        <taxon>Acinetobacter</taxon>
    </lineage>
</organism>
<dbReference type="Proteomes" id="UP000018418">
    <property type="component" value="Unassembled WGS sequence"/>
</dbReference>
<keyword evidence="6 7" id="KW-0472">Membrane</keyword>
<evidence type="ECO:0000313" key="9">
    <source>
        <dbReference type="Proteomes" id="UP000018418"/>
    </source>
</evidence>
<keyword evidence="5 7" id="KW-1133">Transmembrane helix</keyword>
<gene>
    <name evidence="8" type="ORF">P255_02573</name>
</gene>
<evidence type="ECO:0000256" key="3">
    <source>
        <dbReference type="ARBA" id="ARBA00022475"/>
    </source>
</evidence>
<feature type="transmembrane region" description="Helical" evidence="7">
    <location>
        <begin position="112"/>
        <end position="131"/>
    </location>
</feature>
<dbReference type="InterPro" id="IPR010290">
    <property type="entry name" value="TM_effector"/>
</dbReference>
<keyword evidence="9" id="KW-1185">Reference proteome</keyword>
<dbReference type="OrthoDB" id="7283966at2"/>
<dbReference type="Pfam" id="PF05977">
    <property type="entry name" value="MFS_3"/>
    <property type="match status" value="1"/>
</dbReference>
<dbReference type="CDD" id="cd06173">
    <property type="entry name" value="MFS_MefA_like"/>
    <property type="match status" value="1"/>
</dbReference>